<evidence type="ECO:0000256" key="1">
    <source>
        <dbReference type="SAM" id="MobiDB-lite"/>
    </source>
</evidence>
<proteinExistence type="predicted"/>
<dbReference type="AlphaFoldDB" id="A0AAE0FU26"/>
<gene>
    <name evidence="2" type="ORF">CYMTET_25303</name>
</gene>
<name>A0AAE0FU26_9CHLO</name>
<evidence type="ECO:0000313" key="2">
    <source>
        <dbReference type="EMBL" id="KAK3266051.1"/>
    </source>
</evidence>
<dbReference type="Proteomes" id="UP001190700">
    <property type="component" value="Unassembled WGS sequence"/>
</dbReference>
<dbReference type="EMBL" id="LGRX02013473">
    <property type="protein sequence ID" value="KAK3266051.1"/>
    <property type="molecule type" value="Genomic_DNA"/>
</dbReference>
<accession>A0AAE0FU26</accession>
<keyword evidence="3" id="KW-1185">Reference proteome</keyword>
<protein>
    <submittedName>
        <fullName evidence="2">Uncharacterized protein</fullName>
    </submittedName>
</protein>
<evidence type="ECO:0000313" key="3">
    <source>
        <dbReference type="Proteomes" id="UP001190700"/>
    </source>
</evidence>
<organism evidence="2 3">
    <name type="scientific">Cymbomonas tetramitiformis</name>
    <dbReference type="NCBI Taxonomy" id="36881"/>
    <lineage>
        <taxon>Eukaryota</taxon>
        <taxon>Viridiplantae</taxon>
        <taxon>Chlorophyta</taxon>
        <taxon>Pyramimonadophyceae</taxon>
        <taxon>Pyramimonadales</taxon>
        <taxon>Pyramimonadaceae</taxon>
        <taxon>Cymbomonas</taxon>
    </lineage>
</organism>
<sequence length="96" mass="10647">MSQVRHISVPQSDVPGCGRALFLASGSDAAEKVFVDASHGCLSVERRVPVDLEGLSVTAWLFHRTLHTWSPDAPRTNPQHTMGKKQRRAKKKQESQ</sequence>
<comment type="caution">
    <text evidence="2">The sequence shown here is derived from an EMBL/GenBank/DDBJ whole genome shotgun (WGS) entry which is preliminary data.</text>
</comment>
<feature type="compositionally biased region" description="Basic residues" evidence="1">
    <location>
        <begin position="82"/>
        <end position="96"/>
    </location>
</feature>
<reference evidence="2 3" key="1">
    <citation type="journal article" date="2015" name="Genome Biol. Evol.">
        <title>Comparative Genomics of a Bacterivorous Green Alga Reveals Evolutionary Causalities and Consequences of Phago-Mixotrophic Mode of Nutrition.</title>
        <authorList>
            <person name="Burns J.A."/>
            <person name="Paasch A."/>
            <person name="Narechania A."/>
            <person name="Kim E."/>
        </authorList>
    </citation>
    <scope>NUCLEOTIDE SEQUENCE [LARGE SCALE GENOMIC DNA]</scope>
    <source>
        <strain evidence="2 3">PLY_AMNH</strain>
    </source>
</reference>
<feature type="region of interest" description="Disordered" evidence="1">
    <location>
        <begin position="68"/>
        <end position="96"/>
    </location>
</feature>